<evidence type="ECO:0000259" key="4">
    <source>
        <dbReference type="Pfam" id="PF09247"/>
    </source>
</evidence>
<dbReference type="Pfam" id="PF09247">
    <property type="entry name" value="TBP-binding"/>
    <property type="match status" value="1"/>
</dbReference>
<dbReference type="GO" id="GO:0017025">
    <property type="term" value="F:TBP-class protein binding"/>
    <property type="evidence" value="ECO:0007669"/>
    <property type="project" value="InterPro"/>
</dbReference>
<dbReference type="AlphaFoldDB" id="A0A9Q0PN71"/>
<sequence>MGGGGYDSGSASDDDEEEEYEEVSGNRFLGFMFGNVDNSGDLDADYLDEDAKEHLAALADKLGSSLTEIDVWKICIMCHVLKLSILNDAQADFSPFFSFVLAL</sequence>
<proteinExistence type="predicted"/>
<protein>
    <recommendedName>
        <fullName evidence="4">TAFII-230 TBP-binding domain-containing protein</fullName>
    </recommendedName>
</protein>
<dbReference type="GO" id="GO:0016251">
    <property type="term" value="F:RNA polymerase II general transcription initiation factor activity"/>
    <property type="evidence" value="ECO:0007669"/>
    <property type="project" value="InterPro"/>
</dbReference>
<keyword evidence="2" id="KW-0804">Transcription</keyword>
<dbReference type="InterPro" id="IPR036741">
    <property type="entry name" value="TAFII-230_TBP-bd_sf"/>
</dbReference>
<feature type="region of interest" description="Disordered" evidence="3">
    <location>
        <begin position="1"/>
        <end position="23"/>
    </location>
</feature>
<dbReference type="Gene3D" id="1.10.1100.10">
    <property type="entry name" value="TAFII-230 TBP-binding domain"/>
    <property type="match status" value="1"/>
</dbReference>
<evidence type="ECO:0000256" key="2">
    <source>
        <dbReference type="ARBA" id="ARBA00023163"/>
    </source>
</evidence>
<evidence type="ECO:0000313" key="5">
    <source>
        <dbReference type="EMBL" id="KAJ6691107.1"/>
    </source>
</evidence>
<accession>A0A9Q0PN71</accession>
<name>A0A9Q0PN71_9ROSI</name>
<dbReference type="PANTHER" id="PTHR13900:SF0">
    <property type="entry name" value="TRANSCRIPTION INITIATION FACTOR TFIID SUBUNIT 1"/>
    <property type="match status" value="1"/>
</dbReference>
<comment type="caution">
    <text evidence="5">The sequence shown here is derived from an EMBL/GenBank/DDBJ whole genome shotgun (WGS) entry which is preliminary data.</text>
</comment>
<feature type="compositionally biased region" description="Acidic residues" evidence="3">
    <location>
        <begin position="12"/>
        <end position="22"/>
    </location>
</feature>
<gene>
    <name evidence="5" type="ORF">OIU74_015739</name>
</gene>
<organism evidence="5 6">
    <name type="scientific">Salix koriyanagi</name>
    <dbReference type="NCBI Taxonomy" id="2511006"/>
    <lineage>
        <taxon>Eukaryota</taxon>
        <taxon>Viridiplantae</taxon>
        <taxon>Streptophyta</taxon>
        <taxon>Embryophyta</taxon>
        <taxon>Tracheophyta</taxon>
        <taxon>Spermatophyta</taxon>
        <taxon>Magnoliopsida</taxon>
        <taxon>eudicotyledons</taxon>
        <taxon>Gunneridae</taxon>
        <taxon>Pentapetalae</taxon>
        <taxon>rosids</taxon>
        <taxon>fabids</taxon>
        <taxon>Malpighiales</taxon>
        <taxon>Salicaceae</taxon>
        <taxon>Saliceae</taxon>
        <taxon>Salix</taxon>
    </lineage>
</organism>
<evidence type="ECO:0000256" key="3">
    <source>
        <dbReference type="SAM" id="MobiDB-lite"/>
    </source>
</evidence>
<keyword evidence="6" id="KW-1185">Reference proteome</keyword>
<feature type="domain" description="TAFII-230 TBP-binding" evidence="4">
    <location>
        <begin position="15"/>
        <end position="63"/>
    </location>
</feature>
<dbReference type="PANTHER" id="PTHR13900">
    <property type="entry name" value="TRANSCRIPTION INITIATION FACTOR TFIID"/>
    <property type="match status" value="1"/>
</dbReference>
<dbReference type="Proteomes" id="UP001151752">
    <property type="component" value="Chromosome 17"/>
</dbReference>
<evidence type="ECO:0000313" key="6">
    <source>
        <dbReference type="Proteomes" id="UP001151752"/>
    </source>
</evidence>
<reference evidence="5" key="2">
    <citation type="journal article" date="2023" name="Int. J. Mol. Sci.">
        <title>De Novo Assembly and Annotation of 11 Diverse Shrub Willow (Salix) Genomes Reveals Novel Gene Organization in Sex-Linked Regions.</title>
        <authorList>
            <person name="Hyden B."/>
            <person name="Feng K."/>
            <person name="Yates T.B."/>
            <person name="Jawdy S."/>
            <person name="Cereghino C."/>
            <person name="Smart L.B."/>
            <person name="Muchero W."/>
        </authorList>
    </citation>
    <scope>NUCLEOTIDE SEQUENCE</scope>
    <source>
        <tissue evidence="5">Shoot tip</tissue>
    </source>
</reference>
<reference evidence="5" key="1">
    <citation type="submission" date="2022-11" db="EMBL/GenBank/DDBJ databases">
        <authorList>
            <person name="Hyden B.L."/>
            <person name="Feng K."/>
            <person name="Yates T."/>
            <person name="Jawdy S."/>
            <person name="Smart L.B."/>
            <person name="Muchero W."/>
        </authorList>
    </citation>
    <scope>NUCLEOTIDE SEQUENCE</scope>
    <source>
        <tissue evidence="5">Shoot tip</tissue>
    </source>
</reference>
<evidence type="ECO:0000256" key="1">
    <source>
        <dbReference type="ARBA" id="ARBA00023015"/>
    </source>
</evidence>
<dbReference type="GO" id="GO:0005669">
    <property type="term" value="C:transcription factor TFIID complex"/>
    <property type="evidence" value="ECO:0007669"/>
    <property type="project" value="InterPro"/>
</dbReference>
<dbReference type="InterPro" id="IPR009067">
    <property type="entry name" value="TAF_II_230-bd"/>
</dbReference>
<keyword evidence="1" id="KW-0805">Transcription regulation</keyword>
<dbReference type="SUPFAM" id="SSF47055">
    <property type="entry name" value="TAF(II)230 TBP-binding fragment"/>
    <property type="match status" value="1"/>
</dbReference>
<dbReference type="EMBL" id="JAPFFM010000018">
    <property type="protein sequence ID" value="KAJ6691107.1"/>
    <property type="molecule type" value="Genomic_DNA"/>
</dbReference>
<dbReference type="InterPro" id="IPR040240">
    <property type="entry name" value="TAF1"/>
</dbReference>
<dbReference type="GO" id="GO:0004402">
    <property type="term" value="F:histone acetyltransferase activity"/>
    <property type="evidence" value="ECO:0007669"/>
    <property type="project" value="InterPro"/>
</dbReference>
<dbReference type="GO" id="GO:0051123">
    <property type="term" value="P:RNA polymerase II preinitiation complex assembly"/>
    <property type="evidence" value="ECO:0007669"/>
    <property type="project" value="TreeGrafter"/>
</dbReference>